<organism evidence="2 3">
    <name type="scientific">Acetivibrio straminisolvens JCM 21531</name>
    <dbReference type="NCBI Taxonomy" id="1294263"/>
    <lineage>
        <taxon>Bacteria</taxon>
        <taxon>Bacillati</taxon>
        <taxon>Bacillota</taxon>
        <taxon>Clostridia</taxon>
        <taxon>Eubacteriales</taxon>
        <taxon>Oscillospiraceae</taxon>
        <taxon>Acetivibrio</taxon>
    </lineage>
</organism>
<evidence type="ECO:0000256" key="1">
    <source>
        <dbReference type="SAM" id="Phobius"/>
    </source>
</evidence>
<keyword evidence="3" id="KW-1185">Reference proteome</keyword>
<feature type="transmembrane region" description="Helical" evidence="1">
    <location>
        <begin position="31"/>
        <end position="52"/>
    </location>
</feature>
<sequence>MFNLNNDYDLQPMTYSIKSYRRRESSIGKKIAKIFVGLIILTVLAIAAFLLFY</sequence>
<evidence type="ECO:0000313" key="2">
    <source>
        <dbReference type="EMBL" id="GAE86993.1"/>
    </source>
</evidence>
<comment type="caution">
    <text evidence="2">The sequence shown here is derived from an EMBL/GenBank/DDBJ whole genome shotgun (WGS) entry which is preliminary data.</text>
</comment>
<keyword evidence="1" id="KW-0472">Membrane</keyword>
<name>W4V2G0_9FIRM</name>
<dbReference type="RefSeq" id="WP_173400163.1">
    <property type="nucleotide sequence ID" value="NZ_BAVR01000003.1"/>
</dbReference>
<gene>
    <name evidence="2" type="ORF">JCM21531_330</name>
</gene>
<evidence type="ECO:0000313" key="3">
    <source>
        <dbReference type="Proteomes" id="UP000019109"/>
    </source>
</evidence>
<keyword evidence="1" id="KW-0812">Transmembrane</keyword>
<reference evidence="2" key="1">
    <citation type="journal article" date="2014" name="Genome Announc.">
        <title>Draft Genome Sequence of Clostridium straminisolvens Strain JCM 21531T, Isolated from a Cellulose-Degrading Bacterial Community.</title>
        <authorList>
            <person name="Yuki M."/>
            <person name="Oshima K."/>
            <person name="Suda W."/>
            <person name="Sakamoto M."/>
            <person name="Kitamura K."/>
            <person name="Iida T."/>
            <person name="Hattori M."/>
            <person name="Ohkuma M."/>
        </authorList>
    </citation>
    <scope>NUCLEOTIDE SEQUENCE [LARGE SCALE GENOMIC DNA]</scope>
    <source>
        <strain evidence="2">JCM 21531</strain>
    </source>
</reference>
<dbReference type="Proteomes" id="UP000019109">
    <property type="component" value="Unassembled WGS sequence"/>
</dbReference>
<proteinExistence type="predicted"/>
<accession>W4V2G0</accession>
<dbReference type="EMBL" id="BAVR01000003">
    <property type="protein sequence ID" value="GAE86993.1"/>
    <property type="molecule type" value="Genomic_DNA"/>
</dbReference>
<dbReference type="AlphaFoldDB" id="W4V2G0"/>
<protein>
    <submittedName>
        <fullName evidence="2">Uncharacterized protein</fullName>
    </submittedName>
</protein>
<keyword evidence="1" id="KW-1133">Transmembrane helix</keyword>